<evidence type="ECO:0000256" key="4">
    <source>
        <dbReference type="ARBA" id="ARBA00022729"/>
    </source>
</evidence>
<feature type="signal peptide" evidence="5">
    <location>
        <begin position="1"/>
        <end position="29"/>
    </location>
</feature>
<evidence type="ECO:0000256" key="3">
    <source>
        <dbReference type="ARBA" id="ARBA00022448"/>
    </source>
</evidence>
<comment type="caution">
    <text evidence="6">The sequence shown here is derived from an EMBL/GenBank/DDBJ whole genome shotgun (WGS) entry which is preliminary data.</text>
</comment>
<dbReference type="Gene3D" id="3.40.190.10">
    <property type="entry name" value="Periplasmic binding protein-like II"/>
    <property type="match status" value="1"/>
</dbReference>
<evidence type="ECO:0000256" key="5">
    <source>
        <dbReference type="SAM" id="SignalP"/>
    </source>
</evidence>
<reference evidence="6 7" key="1">
    <citation type="submission" date="2017-07" db="EMBL/GenBank/DDBJ databases">
        <authorList>
            <person name="Sun Z.S."/>
            <person name="Albrecht U."/>
            <person name="Echele G."/>
            <person name="Lee C.C."/>
        </authorList>
    </citation>
    <scope>NUCLEOTIDE SEQUENCE [LARGE SCALE GENOMIC DNA]</scope>
    <source>
        <strain evidence="6 7">P16-029</strain>
    </source>
</reference>
<dbReference type="PANTHER" id="PTHR43649:SF31">
    <property type="entry name" value="SN-GLYCEROL-3-PHOSPHATE-BINDING PERIPLASMIC PROTEIN UGPB"/>
    <property type="match status" value="1"/>
</dbReference>
<dbReference type="Pfam" id="PF13416">
    <property type="entry name" value="SBP_bac_8"/>
    <property type="match status" value="1"/>
</dbReference>
<evidence type="ECO:0000313" key="7">
    <source>
        <dbReference type="Proteomes" id="UP000259211"/>
    </source>
</evidence>
<keyword evidence="3" id="KW-0813">Transport</keyword>
<proteinExistence type="inferred from homology"/>
<dbReference type="SUPFAM" id="SSF53850">
    <property type="entry name" value="Periplasmic binding protein-like II"/>
    <property type="match status" value="1"/>
</dbReference>
<evidence type="ECO:0000256" key="2">
    <source>
        <dbReference type="ARBA" id="ARBA00008520"/>
    </source>
</evidence>
<comment type="subcellular location">
    <subcellularLocation>
        <location evidence="1">Cell envelope</location>
    </subcellularLocation>
</comment>
<evidence type="ECO:0000313" key="6">
    <source>
        <dbReference type="EMBL" id="RFT43828.1"/>
    </source>
</evidence>
<organism evidence="6 7">
    <name type="scientific">Cutibacterium avidum</name>
    <dbReference type="NCBI Taxonomy" id="33010"/>
    <lineage>
        <taxon>Bacteria</taxon>
        <taxon>Bacillati</taxon>
        <taxon>Actinomycetota</taxon>
        <taxon>Actinomycetes</taxon>
        <taxon>Propionibacteriales</taxon>
        <taxon>Propionibacteriaceae</taxon>
        <taxon>Cutibacterium</taxon>
    </lineage>
</organism>
<keyword evidence="4 5" id="KW-0732">Signal</keyword>
<dbReference type="GO" id="GO:0030313">
    <property type="term" value="C:cell envelope"/>
    <property type="evidence" value="ECO:0007669"/>
    <property type="project" value="UniProtKB-SubCell"/>
</dbReference>
<feature type="chain" id="PRO_5039223929" evidence="5">
    <location>
        <begin position="30"/>
        <end position="453"/>
    </location>
</feature>
<dbReference type="InterPro" id="IPR050490">
    <property type="entry name" value="Bact_solute-bd_prot1"/>
</dbReference>
<accession>A0A3E2DEQ1</accession>
<dbReference type="EMBL" id="NOWI01000006">
    <property type="protein sequence ID" value="RFT43828.1"/>
    <property type="molecule type" value="Genomic_DNA"/>
</dbReference>
<name>A0A3E2DEQ1_9ACTN</name>
<dbReference type="InterPro" id="IPR006059">
    <property type="entry name" value="SBP"/>
</dbReference>
<dbReference type="PROSITE" id="PS51257">
    <property type="entry name" value="PROKAR_LIPOPROTEIN"/>
    <property type="match status" value="1"/>
</dbReference>
<dbReference type="PANTHER" id="PTHR43649">
    <property type="entry name" value="ARABINOSE-BINDING PROTEIN-RELATED"/>
    <property type="match status" value="1"/>
</dbReference>
<dbReference type="AlphaFoldDB" id="A0A3E2DEQ1"/>
<dbReference type="CDD" id="cd13585">
    <property type="entry name" value="PBP2_TMBP_like"/>
    <property type="match status" value="1"/>
</dbReference>
<sequence>MKEKKRNSRKIRSRIMSLALVAAMAAASAGCSQTTSNRTQIDYWLWDANQLPSYAKCINGFEAENPDISVRITQIGWDDYWTKLTASFVAGTAPDVFTDHVGRYPQFMRRNVLQPLDEVDSVGKVKPSDFMPGLTSLWTGDDGHLYGMPKDYDTIALMYDQKKLEDAGVTTKELETATWNPDDGGSLEKILARLAIDDKGRRGDDPTFDPAHVKQYALGTDPYFDYAGQTNWSPFALSTGWRHTDKPTWGTRFQYDDPRFIKSIGWYTGLSRKGYMPKMGQFGKSVTSDQQLGSGKVAMSLTGSWMLQTYAHLKGIKLGIAPLPSGPSGHPVSLYNGLGDSISRSSKHKTEAGKLVSYLGSDACQVVMGQDAIVFPARPRGTEAAIEAFDEEGLDVTPFTDRVKRRETALYPIVDNAATVDSILQPSLDSVWMGTEKPSVFIKQNERVNKAIR</sequence>
<protein>
    <submittedName>
        <fullName evidence="6">Sugar ABC transporter substrate-binding protein</fullName>
    </submittedName>
</protein>
<comment type="similarity">
    <text evidence="2">Belongs to the bacterial solute-binding protein 1 family.</text>
</comment>
<dbReference type="Proteomes" id="UP000259211">
    <property type="component" value="Unassembled WGS sequence"/>
</dbReference>
<gene>
    <name evidence="6" type="ORF">CHT91_07250</name>
</gene>
<evidence type="ECO:0000256" key="1">
    <source>
        <dbReference type="ARBA" id="ARBA00004196"/>
    </source>
</evidence>